<organism evidence="2 3">
    <name type="scientific">Candidatus Woykebacteria bacterium RIFCSPHIGHO2_02_FULL_43_16b</name>
    <dbReference type="NCBI Taxonomy" id="1802601"/>
    <lineage>
        <taxon>Bacteria</taxon>
        <taxon>Candidatus Woykeibacteriota</taxon>
    </lineage>
</organism>
<comment type="caution">
    <text evidence="2">The sequence shown here is derived from an EMBL/GenBank/DDBJ whole genome shotgun (WGS) entry which is preliminary data.</text>
</comment>
<dbReference type="NCBIfam" id="TIGR02385">
    <property type="entry name" value="RelE_StbE"/>
    <property type="match status" value="1"/>
</dbReference>
<evidence type="ECO:0000313" key="3">
    <source>
        <dbReference type="Proteomes" id="UP000177821"/>
    </source>
</evidence>
<dbReference type="Gene3D" id="3.30.2310.20">
    <property type="entry name" value="RelE-like"/>
    <property type="match status" value="1"/>
</dbReference>
<evidence type="ECO:0000313" key="2">
    <source>
        <dbReference type="EMBL" id="OGY28595.1"/>
    </source>
</evidence>
<dbReference type="InterPro" id="IPR007712">
    <property type="entry name" value="RelE/ParE_toxin"/>
</dbReference>
<reference evidence="2 3" key="1">
    <citation type="journal article" date="2016" name="Nat. Commun.">
        <title>Thousands of microbial genomes shed light on interconnected biogeochemical processes in an aquifer system.</title>
        <authorList>
            <person name="Anantharaman K."/>
            <person name="Brown C.T."/>
            <person name="Hug L.A."/>
            <person name="Sharon I."/>
            <person name="Castelle C.J."/>
            <person name="Probst A.J."/>
            <person name="Thomas B.C."/>
            <person name="Singh A."/>
            <person name="Wilkins M.J."/>
            <person name="Karaoz U."/>
            <person name="Brodie E.L."/>
            <person name="Williams K.H."/>
            <person name="Hubbard S.S."/>
            <person name="Banfield J.F."/>
        </authorList>
    </citation>
    <scope>NUCLEOTIDE SEQUENCE [LARGE SCALE GENOMIC DNA]</scope>
</reference>
<dbReference type="Proteomes" id="UP000177821">
    <property type="component" value="Unassembled WGS sequence"/>
</dbReference>
<gene>
    <name evidence="2" type="ORF">A3J50_02585</name>
</gene>
<evidence type="ECO:0000256" key="1">
    <source>
        <dbReference type="ARBA" id="ARBA00022649"/>
    </source>
</evidence>
<accession>A0A1G1WLG9</accession>
<proteinExistence type="predicted"/>
<keyword evidence="1" id="KW-1277">Toxin-antitoxin system</keyword>
<name>A0A1G1WLG9_9BACT</name>
<dbReference type="AlphaFoldDB" id="A0A1G1WLG9"/>
<sequence>MKIKEIAYTPTFKKAFQKLPKKIQLEAVNKEKIFRQDAFASELRTHKLKGKFKDYYSFSLAYSYRVVFRFLKQNQVLFVDCGDHSVYG</sequence>
<protein>
    <recommendedName>
        <fullName evidence="4">Type II toxin-antitoxin system mRNA interferase toxin, RelE/StbE family</fullName>
    </recommendedName>
</protein>
<evidence type="ECO:0008006" key="4">
    <source>
        <dbReference type="Google" id="ProtNLM"/>
    </source>
</evidence>
<dbReference type="EMBL" id="MHCX01000047">
    <property type="protein sequence ID" value="OGY28595.1"/>
    <property type="molecule type" value="Genomic_DNA"/>
</dbReference>
<dbReference type="InterPro" id="IPR035093">
    <property type="entry name" value="RelE/ParE_toxin_dom_sf"/>
</dbReference>
<dbReference type="SUPFAM" id="SSF143011">
    <property type="entry name" value="RelE-like"/>
    <property type="match status" value="1"/>
</dbReference>